<reference evidence="2 3" key="1">
    <citation type="journal article" date="2023" name="bioRxiv">
        <title>High-quality genome assemblies of four members of thePodospora anserinaspecies complex.</title>
        <authorList>
            <person name="Ament-Velasquez S.L."/>
            <person name="Vogan A.A."/>
            <person name="Wallerman O."/>
            <person name="Hartmann F."/>
            <person name="Gautier V."/>
            <person name="Silar P."/>
            <person name="Giraud T."/>
            <person name="Johannesson H."/>
        </authorList>
    </citation>
    <scope>NUCLEOTIDE SEQUENCE [LARGE SCALE GENOMIC DNA]</scope>
    <source>
        <strain evidence="2 3">CBS 124.78</strain>
    </source>
</reference>
<evidence type="ECO:0000256" key="1">
    <source>
        <dbReference type="SAM" id="MobiDB-lite"/>
    </source>
</evidence>
<dbReference type="RefSeq" id="XP_062797860.1">
    <property type="nucleotide sequence ID" value="XM_062949197.1"/>
</dbReference>
<dbReference type="GeneID" id="87970062"/>
<feature type="compositionally biased region" description="Polar residues" evidence="1">
    <location>
        <begin position="396"/>
        <end position="413"/>
    </location>
</feature>
<proteinExistence type="predicted"/>
<accession>A0ABR0HUB3</accession>
<feature type="region of interest" description="Disordered" evidence="1">
    <location>
        <begin position="396"/>
        <end position="416"/>
    </location>
</feature>
<organism evidence="2 3">
    <name type="scientific">Podospora pseudoanserina</name>
    <dbReference type="NCBI Taxonomy" id="2609844"/>
    <lineage>
        <taxon>Eukaryota</taxon>
        <taxon>Fungi</taxon>
        <taxon>Dikarya</taxon>
        <taxon>Ascomycota</taxon>
        <taxon>Pezizomycotina</taxon>
        <taxon>Sordariomycetes</taxon>
        <taxon>Sordariomycetidae</taxon>
        <taxon>Sordariales</taxon>
        <taxon>Podosporaceae</taxon>
        <taxon>Podospora</taxon>
    </lineage>
</organism>
<evidence type="ECO:0000313" key="2">
    <source>
        <dbReference type="EMBL" id="KAK4671564.1"/>
    </source>
</evidence>
<dbReference type="EMBL" id="JAFFHC010000006">
    <property type="protein sequence ID" value="KAK4671564.1"/>
    <property type="molecule type" value="Genomic_DNA"/>
</dbReference>
<dbReference type="Proteomes" id="UP001323617">
    <property type="component" value="Unassembled WGS sequence"/>
</dbReference>
<feature type="region of interest" description="Disordered" evidence="1">
    <location>
        <begin position="315"/>
        <end position="367"/>
    </location>
</feature>
<keyword evidence="3" id="KW-1185">Reference proteome</keyword>
<evidence type="ECO:0000313" key="3">
    <source>
        <dbReference type="Proteomes" id="UP001323617"/>
    </source>
</evidence>
<name>A0ABR0HUB3_9PEZI</name>
<comment type="caution">
    <text evidence="2">The sequence shown here is derived from an EMBL/GenBank/DDBJ whole genome shotgun (WGS) entry which is preliminary data.</text>
</comment>
<feature type="compositionally biased region" description="Basic and acidic residues" evidence="1">
    <location>
        <begin position="328"/>
        <end position="367"/>
    </location>
</feature>
<protein>
    <submittedName>
        <fullName evidence="2">Uncharacterized protein</fullName>
    </submittedName>
</protein>
<gene>
    <name evidence="2" type="ORF">QC764_606930</name>
</gene>
<sequence length="493" mass="56119">MEGPVSGMIETLESGIGADKTHHVEMKRNLHSAFAMHSSIHLADQRGGFDERCRDPGLLDKIMTPPPIGAGDLFPGCHVSKYAYEEWDVDVKDTITMQLCFEQPNHLGLPPEAITANLAVELSPPAPPNREGAKWERHRYGQVWFRFSLSMETDIFNMVTKSLDLPGELRAIRKLLATADLLFQPVVAPSGASSNAPDTSCSRADVVSADTAAATTALVNLQGAGDQEVAKLTAERDKFRSDWAMLSTEIRNLKINLAVEKNSAETTEKKLEKAEKGLEKVVEERDRLTSNSERQAKQITALNYAQVKLRNENAKLKEERTEAQNTKKKLEREAKDLRGKNAVLEGDRKAEKDRQQKAREEEDMKQKMLDAREQSFCEWERLLEQRERSLAERNTMNPESHTQMSSEHIQQQPQPYPVGPNSRQFYAALETLRYCFHQNMNAVSWQEQQLRQSHQELEQRTQEMQRTWGAQLKDRTALEVELERREKGLQKKS</sequence>